<dbReference type="Proteomes" id="UP000838412">
    <property type="component" value="Chromosome 10"/>
</dbReference>
<feature type="compositionally biased region" description="Acidic residues" evidence="1">
    <location>
        <begin position="801"/>
        <end position="815"/>
    </location>
</feature>
<feature type="compositionally biased region" description="Acidic residues" evidence="1">
    <location>
        <begin position="830"/>
        <end position="847"/>
    </location>
</feature>
<feature type="compositionally biased region" description="Basic and acidic residues" evidence="1">
    <location>
        <begin position="762"/>
        <end position="774"/>
    </location>
</feature>
<organism evidence="2 3">
    <name type="scientific">Branchiostoma lanceolatum</name>
    <name type="common">Common lancelet</name>
    <name type="synonym">Amphioxus lanceolatum</name>
    <dbReference type="NCBI Taxonomy" id="7740"/>
    <lineage>
        <taxon>Eukaryota</taxon>
        <taxon>Metazoa</taxon>
        <taxon>Chordata</taxon>
        <taxon>Cephalochordata</taxon>
        <taxon>Leptocardii</taxon>
        <taxon>Amphioxiformes</taxon>
        <taxon>Branchiostomatidae</taxon>
        <taxon>Branchiostoma</taxon>
    </lineage>
</organism>
<feature type="region of interest" description="Disordered" evidence="1">
    <location>
        <begin position="341"/>
        <end position="588"/>
    </location>
</feature>
<accession>A0A8J9VPM2</accession>
<gene>
    <name evidence="2" type="primary">Hypp5445</name>
    <name evidence="2" type="ORF">BLAG_LOCUS2625</name>
</gene>
<feature type="region of interest" description="Disordered" evidence="1">
    <location>
        <begin position="702"/>
        <end position="919"/>
    </location>
</feature>
<feature type="region of interest" description="Disordered" evidence="1">
    <location>
        <begin position="613"/>
        <end position="671"/>
    </location>
</feature>
<keyword evidence="3" id="KW-1185">Reference proteome</keyword>
<evidence type="ECO:0000313" key="3">
    <source>
        <dbReference type="Proteomes" id="UP000838412"/>
    </source>
</evidence>
<feature type="compositionally biased region" description="Basic residues" evidence="1">
    <location>
        <begin position="910"/>
        <end position="919"/>
    </location>
</feature>
<feature type="compositionally biased region" description="Basic and acidic residues" evidence="1">
    <location>
        <begin position="939"/>
        <end position="968"/>
    </location>
</feature>
<protein>
    <submittedName>
        <fullName evidence="2">Hypp5445 protein</fullName>
    </submittedName>
</protein>
<feature type="region of interest" description="Disordered" evidence="1">
    <location>
        <begin position="939"/>
        <end position="969"/>
    </location>
</feature>
<feature type="compositionally biased region" description="Basic and acidic residues" evidence="1">
    <location>
        <begin position="569"/>
        <end position="583"/>
    </location>
</feature>
<evidence type="ECO:0000256" key="1">
    <source>
        <dbReference type="SAM" id="MobiDB-lite"/>
    </source>
</evidence>
<dbReference type="Gene3D" id="3.30.70.2330">
    <property type="match status" value="1"/>
</dbReference>
<feature type="compositionally biased region" description="Basic and acidic residues" evidence="1">
    <location>
        <begin position="404"/>
        <end position="414"/>
    </location>
</feature>
<evidence type="ECO:0000313" key="2">
    <source>
        <dbReference type="EMBL" id="CAH1237813.1"/>
    </source>
</evidence>
<name>A0A8J9VPM2_BRALA</name>
<reference evidence="2" key="1">
    <citation type="submission" date="2022-01" db="EMBL/GenBank/DDBJ databases">
        <authorList>
            <person name="Braso-Vives M."/>
        </authorList>
    </citation>
    <scope>NUCLEOTIDE SEQUENCE</scope>
</reference>
<sequence>MDETPLTFDLPSDWTIDYTGKKDCKIKTNGAEKKRCSVRRRHRRWRKASSQHDLRGKRKLGPIVMPPGCNFPVWVQQATCCKIPLNMIFHGKRKLGPSVMPPGCNFPVWVQQAICCFDSQDEVRSNISAVEAEELSEFRIAELENVNNVPDCSRQTLRPHSDEDVSCEAQIIKLKGSTFEKRYQDALTEIQKEAARTVAVRLEFERDNPKDINAIKIDAQVDGAWKIIGYVPVEKNTKSHECHKPARDHGVERAQSKLNMNDKSDMEEDDRILGNSDEYYICLDTLMENSLPPEPEDTPEAEAYGREEFDVLKDLRQAGVIPIKSQRDSVAFGVRQAEEYTRQEVPKTSQQEGGRKELTDSSDSEEEENNRKKRKRTGQETTAGTKKVKEGKKNNGRRRAGGGETREKVLRPIEEDIPNYQSKEPLKPMGQELSDSEEEDTNDNNRKKRKRPAQENTAGTKKNRQVEGEAEAAMAAEAVAKRAPAEARAAETVGQEPLEPVGQELSDSSQSEEEDNTRKRKRTGQETTAGTKKYRDRTDATMQNIWGILEQLDDDMSDESEEDDDDDDGGRNDGGRNDKKKDDNDEGNTIRRLLLLHGLKTFALTTTTFPEVWFSSNLGPPVSRPIQEDELSDSEEEENNKKKRKRPAQENTAGTKKVKPAYTPEAEAYGREEFDVLKDLRQAGVIPIKSQRDSVAFGVRQAEEYTRQEVPKTSQQEGGRKELSDSKEEDTNDNNRKKRKRPAQETTVGTKKELTESSSDSELERTRTRKRAQETKSAGTKRYRDRMDATMQNIFGILEQLGDDMSDESEDDDDDGGRNDGGGNDKKKDDDDDDGDDNDADDEDGEVEESKTEEDNNSLMREEDKDEPEEENRLAMDSNSSLELSDSEEEDTNDNNRKKRKRPAQENTAGRKKVKECKKHGGIRSLWAGDCAQERPFHRAKERPGCHPTQECDRTKERPQKSAKEKQRAVAILGGRERPQEIRPRNPRRTT</sequence>
<feature type="compositionally biased region" description="Acidic residues" evidence="1">
    <location>
        <begin position="551"/>
        <end position="568"/>
    </location>
</feature>
<dbReference type="AlphaFoldDB" id="A0A8J9VPM2"/>
<dbReference type="OrthoDB" id="6073025at2759"/>
<feature type="compositionally biased region" description="Basic and acidic residues" evidence="1">
    <location>
        <begin position="479"/>
        <end position="489"/>
    </location>
</feature>
<proteinExistence type="predicted"/>
<feature type="compositionally biased region" description="Acidic residues" evidence="1">
    <location>
        <begin position="628"/>
        <end position="638"/>
    </location>
</feature>
<dbReference type="EMBL" id="OV696695">
    <property type="protein sequence ID" value="CAH1237813.1"/>
    <property type="molecule type" value="Genomic_DNA"/>
</dbReference>